<organism evidence="4">
    <name type="scientific">Apis mellifera</name>
    <name type="common">Honeybee</name>
    <dbReference type="NCBI Taxonomy" id="7460"/>
    <lineage>
        <taxon>Eukaryota</taxon>
        <taxon>Metazoa</taxon>
        <taxon>Ecdysozoa</taxon>
        <taxon>Arthropoda</taxon>
        <taxon>Hexapoda</taxon>
        <taxon>Insecta</taxon>
        <taxon>Pterygota</taxon>
        <taxon>Neoptera</taxon>
        <taxon>Endopterygota</taxon>
        <taxon>Hymenoptera</taxon>
        <taxon>Apocrita</taxon>
        <taxon>Aculeata</taxon>
        <taxon>Apoidea</taxon>
        <taxon>Anthophila</taxon>
        <taxon>Apidae</taxon>
        <taxon>Apis</taxon>
    </lineage>
</organism>
<evidence type="ECO:0000313" key="4">
    <source>
        <dbReference type="EnsemblMetazoa" id="XP_001121575"/>
    </source>
</evidence>
<dbReference type="OrthoDB" id="20727at2759"/>
<dbReference type="GO" id="GO:0005829">
    <property type="term" value="C:cytosol"/>
    <property type="evidence" value="ECO:0007669"/>
    <property type="project" value="TreeGrafter"/>
</dbReference>
<dbReference type="InterPro" id="IPR051070">
    <property type="entry name" value="NF-kappa-B_inhibitor"/>
</dbReference>
<sequence length="329" mass="38032">MWNGYLEWVPLDYYYYPQQGTYENYYSSNCPINPTYENFQTNNPQYYYQSSCTNTNTNFDLNNDLNQLMNNEIINNEQSEPVFQMFSGNVEDMTMRQYEYEQFILNELWQSNYTQTLKGDPILHWTIMQGLVESACTMIKTTPEYDLLNILNSDGQSPLHLAVLAKQPRIIRELVLAGANLEVTNFRGNTPLHLSCSIGDFQSAYALISPLNPMEYYYLRPGRKVPTLPQNFELRNYEGQMCIHIAASSNYLDLVRLLVDYGANTEAREGLTGRTALHIAIERGYESMITFLLQKSESCLRTKTYGGKTAYQLARSSNSKYTKILSKKR</sequence>
<proteinExistence type="predicted"/>
<keyword evidence="1" id="KW-0677">Repeat</keyword>
<dbReference type="GO" id="GO:0071356">
    <property type="term" value="P:cellular response to tumor necrosis factor"/>
    <property type="evidence" value="ECO:0007669"/>
    <property type="project" value="TreeGrafter"/>
</dbReference>
<protein>
    <submittedName>
        <fullName evidence="6">NF-kappa-B inhibitor cactus</fullName>
    </submittedName>
</protein>
<dbReference type="SMART" id="SM00248">
    <property type="entry name" value="ANK"/>
    <property type="match status" value="5"/>
</dbReference>
<feature type="repeat" description="ANK" evidence="3">
    <location>
        <begin position="272"/>
        <end position="296"/>
    </location>
</feature>
<name>A0A7M7FZT8_APIME</name>
<dbReference type="PROSITE" id="PS50297">
    <property type="entry name" value="ANK_REP_REGION"/>
    <property type="match status" value="3"/>
</dbReference>
<dbReference type="GeneID" id="725766"/>
<dbReference type="Pfam" id="PF13857">
    <property type="entry name" value="Ank_5"/>
    <property type="match status" value="1"/>
</dbReference>
<accession>A0A8B6XF71</accession>
<keyword evidence="2 3" id="KW-0040">ANK repeat</keyword>
<dbReference type="RefSeq" id="XP_001121575.2">
    <property type="nucleotide sequence ID" value="XM_001121575.5"/>
</dbReference>
<evidence type="ECO:0000313" key="5">
    <source>
        <dbReference type="Proteomes" id="UP000005203"/>
    </source>
</evidence>
<dbReference type="AlphaFoldDB" id="A0A7M7FZT8"/>
<dbReference type="PANTHER" id="PTHR46680">
    <property type="entry name" value="NF-KAPPA-B INHIBITOR ALPHA"/>
    <property type="match status" value="1"/>
</dbReference>
<reference evidence="4" key="1">
    <citation type="submission" date="2021-01" db="UniProtKB">
        <authorList>
            <consortium name="EnsemblMetazoa"/>
        </authorList>
    </citation>
    <scope>IDENTIFICATION</scope>
    <source>
        <strain evidence="4">DH4</strain>
    </source>
</reference>
<dbReference type="Proteomes" id="UP000005203">
    <property type="component" value="Linkage group LG9"/>
</dbReference>
<feature type="repeat" description="ANK" evidence="3">
    <location>
        <begin position="154"/>
        <end position="186"/>
    </location>
</feature>
<dbReference type="Gene3D" id="1.25.40.20">
    <property type="entry name" value="Ankyrin repeat-containing domain"/>
    <property type="match status" value="1"/>
</dbReference>
<accession>A0A7M7FZT8</accession>
<dbReference type="KEGG" id="ame:725766"/>
<evidence type="ECO:0000256" key="1">
    <source>
        <dbReference type="ARBA" id="ARBA00022737"/>
    </source>
</evidence>
<feature type="repeat" description="ANK" evidence="3">
    <location>
        <begin position="238"/>
        <end position="270"/>
    </location>
</feature>
<evidence type="ECO:0000256" key="2">
    <source>
        <dbReference type="ARBA" id="ARBA00023043"/>
    </source>
</evidence>
<dbReference type="InterPro" id="IPR002110">
    <property type="entry name" value="Ankyrin_rpt"/>
</dbReference>
<dbReference type="Pfam" id="PF12796">
    <property type="entry name" value="Ank_2"/>
    <property type="match status" value="1"/>
</dbReference>
<dbReference type="PROSITE" id="PS50088">
    <property type="entry name" value="ANK_REPEAT"/>
    <property type="match status" value="3"/>
</dbReference>
<dbReference type="PANTHER" id="PTHR46680:SF3">
    <property type="entry name" value="NF-KAPPA-B INHIBITOR CACTUS"/>
    <property type="match status" value="1"/>
</dbReference>
<dbReference type="GO" id="GO:0051059">
    <property type="term" value="F:NF-kappaB binding"/>
    <property type="evidence" value="ECO:0007669"/>
    <property type="project" value="TreeGrafter"/>
</dbReference>
<dbReference type="SUPFAM" id="SSF48403">
    <property type="entry name" value="Ankyrin repeat"/>
    <property type="match status" value="1"/>
</dbReference>
<keyword evidence="5" id="KW-1185">Reference proteome</keyword>
<dbReference type="InterPro" id="IPR036770">
    <property type="entry name" value="Ankyrin_rpt-contain_sf"/>
</dbReference>
<reference evidence="6" key="2">
    <citation type="submission" date="2025-04" db="UniProtKB">
        <authorList>
            <consortium name="RefSeq"/>
        </authorList>
    </citation>
    <scope>IDENTIFICATION</scope>
    <source>
        <strain evidence="6">DH4</strain>
        <tissue evidence="6">Whole body</tissue>
    </source>
</reference>
<evidence type="ECO:0000313" key="6">
    <source>
        <dbReference type="RefSeq" id="XP_001121575.2"/>
    </source>
</evidence>
<dbReference type="EnsemblMetazoa" id="XM_001121575">
    <property type="protein sequence ID" value="XP_001121575"/>
    <property type="gene ID" value="LOC725766"/>
</dbReference>
<evidence type="ECO:0000256" key="3">
    <source>
        <dbReference type="PROSITE-ProRule" id="PRU00023"/>
    </source>
</evidence>
<gene>
    <name evidence="4" type="primary">725766</name>
    <name evidence="6" type="synonym">LOC725766</name>
</gene>